<dbReference type="InterPro" id="IPR021122">
    <property type="entry name" value="RNA_ligase_dom_REL/Rnl2"/>
</dbReference>
<comment type="caution">
    <text evidence="2">The sequence shown here is derived from an EMBL/GenBank/DDBJ whole genome shotgun (WGS) entry which is preliminary data.</text>
</comment>
<gene>
    <name evidence="2" type="ORF">D4U23_00140</name>
</gene>
<evidence type="ECO:0000313" key="3">
    <source>
        <dbReference type="Proteomes" id="UP000566597"/>
    </source>
</evidence>
<proteinExistence type="predicted"/>
<dbReference type="EMBL" id="AABEVT010000001">
    <property type="protein sequence ID" value="EAH0250788.1"/>
    <property type="molecule type" value="Genomic_DNA"/>
</dbReference>
<name>A0A823JVS8_LISMN</name>
<dbReference type="Proteomes" id="UP000566597">
    <property type="component" value="Unassembled WGS sequence"/>
</dbReference>
<evidence type="ECO:0000259" key="1">
    <source>
        <dbReference type="Pfam" id="PF09414"/>
    </source>
</evidence>
<protein>
    <recommendedName>
        <fullName evidence="1">RNA ligase domain-containing protein</fullName>
    </recommendedName>
</protein>
<sequence length="346" mass="39476">MRNLEEREGKHMSINNWCMICGDSIPSLQPYCGDCMSGNEKKEEKKQMTMKEYTKVVRQGKTGTNFHQVGDIICVQEKLDGSNASFKVTDDNTLEVFSRRRQLDKGNTLSGFYQYAKNNFEDKLYIGSDCNLIFFGEWLVKHKVDYGEHLKEFYLFDVFDTSLGVYLPQSKVKAWAKHLNAKMPATLFEGQFTSYEVLLELVGKSALVEDGKGEGIVIKNQSRTDDLGEQLYTKYVAEAFLEKKQSKIKSPMPETLTESWLAQFLTEARIEKHIFKLRDEEGVALVFPQFSAIMRSLGNSLIGDIIEEESDSMPAEFDDAQARKLIGRMAPPVLRGMIENEVTEWA</sequence>
<accession>A0A823JVS8</accession>
<organism evidence="2 3">
    <name type="scientific">Listeria monocytogenes</name>
    <dbReference type="NCBI Taxonomy" id="1639"/>
    <lineage>
        <taxon>Bacteria</taxon>
        <taxon>Bacillati</taxon>
        <taxon>Bacillota</taxon>
        <taxon>Bacilli</taxon>
        <taxon>Bacillales</taxon>
        <taxon>Listeriaceae</taxon>
        <taxon>Listeria</taxon>
    </lineage>
</organism>
<dbReference type="Pfam" id="PF09414">
    <property type="entry name" value="RNA_ligase"/>
    <property type="match status" value="1"/>
</dbReference>
<evidence type="ECO:0000313" key="2">
    <source>
        <dbReference type="EMBL" id="EAH0250788.1"/>
    </source>
</evidence>
<dbReference type="SUPFAM" id="SSF56091">
    <property type="entry name" value="DNA ligase/mRNA capping enzyme, catalytic domain"/>
    <property type="match status" value="1"/>
</dbReference>
<dbReference type="AlphaFoldDB" id="A0A823JVS8"/>
<reference evidence="2 3" key="1">
    <citation type="submission" date="2019-04" db="EMBL/GenBank/DDBJ databases">
        <authorList>
            <person name="Ashton P.M."/>
            <person name="Dallman T."/>
            <person name="Nair S."/>
            <person name="De Pinna E."/>
            <person name="Peters T."/>
            <person name="Grant K."/>
        </authorList>
    </citation>
    <scope>NUCLEOTIDE SEQUENCE [LARGE SCALE GENOMIC DNA]</scope>
    <source>
        <strain evidence="2 3">406731</strain>
    </source>
</reference>
<feature type="domain" description="RNA ligase" evidence="1">
    <location>
        <begin position="73"/>
        <end position="235"/>
    </location>
</feature>
<dbReference type="Gene3D" id="3.30.470.30">
    <property type="entry name" value="DNA ligase/mRNA capping enzyme"/>
    <property type="match status" value="1"/>
</dbReference>